<evidence type="ECO:0000256" key="5">
    <source>
        <dbReference type="ARBA" id="ARBA00022691"/>
    </source>
</evidence>
<gene>
    <name evidence="8" type="ORF">GCM10011498_25930</name>
</gene>
<name>A0A916R0A8_9RHOB</name>
<dbReference type="InterPro" id="IPR023095">
    <property type="entry name" value="Ade_MeTrfase_dom_2"/>
</dbReference>
<reference evidence="8" key="2">
    <citation type="submission" date="2020-09" db="EMBL/GenBank/DDBJ databases">
        <authorList>
            <person name="Sun Q."/>
            <person name="Zhou Y."/>
        </authorList>
    </citation>
    <scope>NUCLEOTIDE SEQUENCE</scope>
    <source>
        <strain evidence="8">CGMCC 1.15880</strain>
    </source>
</reference>
<dbReference type="AlphaFoldDB" id="A0A916R0A8"/>
<dbReference type="PRINTS" id="PR00505">
    <property type="entry name" value="D12N6MTFRASE"/>
</dbReference>
<comment type="catalytic activity">
    <reaction evidence="6">
        <text>a 2'-deoxyadenosine in DNA + S-adenosyl-L-methionine = an N(6)-methyl-2'-deoxyadenosine in DNA + S-adenosyl-L-homocysteine + H(+)</text>
        <dbReference type="Rhea" id="RHEA:15197"/>
        <dbReference type="Rhea" id="RHEA-COMP:12418"/>
        <dbReference type="Rhea" id="RHEA-COMP:12419"/>
        <dbReference type="ChEBI" id="CHEBI:15378"/>
        <dbReference type="ChEBI" id="CHEBI:57856"/>
        <dbReference type="ChEBI" id="CHEBI:59789"/>
        <dbReference type="ChEBI" id="CHEBI:90615"/>
        <dbReference type="ChEBI" id="CHEBI:90616"/>
        <dbReference type="EC" id="2.1.1.72"/>
    </reaction>
</comment>
<comment type="caution">
    <text evidence="8">The sequence shown here is derived from an EMBL/GenBank/DDBJ whole genome shotgun (WGS) entry which is preliminary data.</text>
</comment>
<dbReference type="PIRSF" id="PIRSF000398">
    <property type="entry name" value="M_m6A_EcoRV"/>
    <property type="match status" value="1"/>
</dbReference>
<dbReference type="InterPro" id="IPR012263">
    <property type="entry name" value="M_m6A_EcoRV"/>
</dbReference>
<evidence type="ECO:0000256" key="7">
    <source>
        <dbReference type="PIRSR" id="PIRSR000398-1"/>
    </source>
</evidence>
<dbReference type="GO" id="GO:0043565">
    <property type="term" value="F:sequence-specific DNA binding"/>
    <property type="evidence" value="ECO:0007669"/>
    <property type="project" value="TreeGrafter"/>
</dbReference>
<keyword evidence="9" id="KW-1185">Reference proteome</keyword>
<feature type="binding site" evidence="7">
    <location>
        <position position="63"/>
    </location>
    <ligand>
        <name>S-adenosyl-L-methionine</name>
        <dbReference type="ChEBI" id="CHEBI:59789"/>
    </ligand>
</feature>
<dbReference type="EMBL" id="BMKA01000003">
    <property type="protein sequence ID" value="GGA23826.1"/>
    <property type="molecule type" value="Genomic_DNA"/>
</dbReference>
<evidence type="ECO:0000313" key="9">
    <source>
        <dbReference type="Proteomes" id="UP000628017"/>
    </source>
</evidence>
<evidence type="ECO:0000256" key="3">
    <source>
        <dbReference type="ARBA" id="ARBA00022603"/>
    </source>
</evidence>
<dbReference type="GO" id="GO:0009307">
    <property type="term" value="P:DNA restriction-modification system"/>
    <property type="evidence" value="ECO:0007669"/>
    <property type="project" value="InterPro"/>
</dbReference>
<reference evidence="8" key="1">
    <citation type="journal article" date="2014" name="Int. J. Syst. Evol. Microbiol.">
        <title>Complete genome sequence of Corynebacterium casei LMG S-19264T (=DSM 44701T), isolated from a smear-ripened cheese.</title>
        <authorList>
            <consortium name="US DOE Joint Genome Institute (JGI-PGF)"/>
            <person name="Walter F."/>
            <person name="Albersmeier A."/>
            <person name="Kalinowski J."/>
            <person name="Ruckert C."/>
        </authorList>
    </citation>
    <scope>NUCLEOTIDE SEQUENCE</scope>
    <source>
        <strain evidence="8">CGMCC 1.15880</strain>
    </source>
</reference>
<dbReference type="PANTHER" id="PTHR30481:SF4">
    <property type="entry name" value="SITE-SPECIFIC DNA-METHYLTRANSFERASE (ADENINE-SPECIFIC)"/>
    <property type="match status" value="1"/>
</dbReference>
<keyword evidence="4" id="KW-0808">Transferase</keyword>
<dbReference type="RefSeq" id="WP_188675984.1">
    <property type="nucleotide sequence ID" value="NZ_BMKA01000003.1"/>
</dbReference>
<dbReference type="EC" id="2.1.1.72" evidence="2"/>
<evidence type="ECO:0000256" key="4">
    <source>
        <dbReference type="ARBA" id="ARBA00022679"/>
    </source>
</evidence>
<proteinExistence type="inferred from homology"/>
<protein>
    <recommendedName>
        <fullName evidence="2">site-specific DNA-methyltransferase (adenine-specific)</fullName>
        <ecNumber evidence="2">2.1.1.72</ecNumber>
    </recommendedName>
</protein>
<feature type="binding site" evidence="7">
    <location>
        <position position="19"/>
    </location>
    <ligand>
        <name>S-adenosyl-L-methionine</name>
        <dbReference type="ChEBI" id="CHEBI:59789"/>
    </ligand>
</feature>
<dbReference type="Pfam" id="PF02086">
    <property type="entry name" value="MethyltransfD12"/>
    <property type="match status" value="1"/>
</dbReference>
<dbReference type="GO" id="GO:0009007">
    <property type="term" value="F:site-specific DNA-methyltransferase (adenine-specific) activity"/>
    <property type="evidence" value="ECO:0007669"/>
    <property type="project" value="UniProtKB-EC"/>
</dbReference>
<sequence length="271" mass="31040">MTTTYVGAAAPVAPWLGGKKALAKTLIERIEGVEHKSYVEPFVGMGGVFLRRAYRPESEVINDFNGEIINLFRILQRHYPQFMDCLKFQISSRREFERLRSIDPSTLTDLERAARFLYLQRQAFGGQVRGVFGVAAARSSRFDLTRLGPILEEAHERLAGVVFESLDWKDVVERYDTPGTLFYLDPPYFGGEKDYGKDMFDRQQYKTMAETLGKIKGKFLLSINDKPEIREWFDGFYIDEVRLKYTISQKGTDGKASELIISNWKAVAGLF</sequence>
<dbReference type="Gene3D" id="1.10.1020.10">
    <property type="entry name" value="Adenine-specific Methyltransferase, Domain 2"/>
    <property type="match status" value="1"/>
</dbReference>
<organism evidence="8 9">
    <name type="scientific">Neptunicoccus cionae</name>
    <dbReference type="NCBI Taxonomy" id="2035344"/>
    <lineage>
        <taxon>Bacteria</taxon>
        <taxon>Pseudomonadati</taxon>
        <taxon>Pseudomonadota</taxon>
        <taxon>Alphaproteobacteria</taxon>
        <taxon>Rhodobacterales</taxon>
        <taxon>Paracoccaceae</taxon>
        <taxon>Neptunicoccus</taxon>
    </lineage>
</organism>
<dbReference type="GO" id="GO:0006298">
    <property type="term" value="P:mismatch repair"/>
    <property type="evidence" value="ECO:0007669"/>
    <property type="project" value="TreeGrafter"/>
</dbReference>
<feature type="binding site" evidence="7">
    <location>
        <position position="15"/>
    </location>
    <ligand>
        <name>S-adenosyl-L-methionine</name>
        <dbReference type="ChEBI" id="CHEBI:59789"/>
    </ligand>
</feature>
<keyword evidence="5" id="KW-0949">S-adenosyl-L-methionine</keyword>
<accession>A0A916R0A8</accession>
<dbReference type="InterPro" id="IPR029063">
    <property type="entry name" value="SAM-dependent_MTases_sf"/>
</dbReference>
<feature type="binding site" evidence="7">
    <location>
        <position position="185"/>
    </location>
    <ligand>
        <name>S-adenosyl-L-methionine</name>
        <dbReference type="ChEBI" id="CHEBI:59789"/>
    </ligand>
</feature>
<evidence type="ECO:0000313" key="8">
    <source>
        <dbReference type="EMBL" id="GGA23826.1"/>
    </source>
</evidence>
<dbReference type="SUPFAM" id="SSF53335">
    <property type="entry name" value="S-adenosyl-L-methionine-dependent methyltransferases"/>
    <property type="match status" value="1"/>
</dbReference>
<comment type="similarity">
    <text evidence="1">Belongs to the N(4)/N(6)-methyltransferase family.</text>
</comment>
<dbReference type="Proteomes" id="UP000628017">
    <property type="component" value="Unassembled WGS sequence"/>
</dbReference>
<dbReference type="InterPro" id="IPR012327">
    <property type="entry name" value="MeTrfase_D12"/>
</dbReference>
<evidence type="ECO:0000256" key="1">
    <source>
        <dbReference type="ARBA" id="ARBA00006594"/>
    </source>
</evidence>
<dbReference type="GO" id="GO:0032259">
    <property type="term" value="P:methylation"/>
    <property type="evidence" value="ECO:0007669"/>
    <property type="project" value="UniProtKB-KW"/>
</dbReference>
<dbReference type="GO" id="GO:1904047">
    <property type="term" value="F:S-adenosyl-L-methionine binding"/>
    <property type="evidence" value="ECO:0007669"/>
    <property type="project" value="TreeGrafter"/>
</dbReference>
<dbReference type="Gene3D" id="3.40.50.150">
    <property type="entry name" value="Vaccinia Virus protein VP39"/>
    <property type="match status" value="1"/>
</dbReference>
<keyword evidence="3 8" id="KW-0489">Methyltransferase</keyword>
<evidence type="ECO:0000256" key="2">
    <source>
        <dbReference type="ARBA" id="ARBA00011900"/>
    </source>
</evidence>
<dbReference type="PANTHER" id="PTHR30481">
    <property type="entry name" value="DNA ADENINE METHYLASE"/>
    <property type="match status" value="1"/>
</dbReference>
<evidence type="ECO:0000256" key="6">
    <source>
        <dbReference type="ARBA" id="ARBA00047942"/>
    </source>
</evidence>